<proteinExistence type="predicted"/>
<dbReference type="PANTHER" id="PTHR22602:SF0">
    <property type="entry name" value="TRANSFERASE CAF17, MITOCHONDRIAL-RELATED"/>
    <property type="match status" value="1"/>
</dbReference>
<feature type="domain" description="GCVT N-terminal" evidence="2">
    <location>
        <begin position="39"/>
        <end position="276"/>
    </location>
</feature>
<gene>
    <name evidence="3" type="ORF">CWC39_06100</name>
</gene>
<accession>A0A364VB94</accession>
<dbReference type="Pfam" id="PF01571">
    <property type="entry name" value="GCV_T"/>
    <property type="match status" value="1"/>
</dbReference>
<dbReference type="GO" id="GO:0016226">
    <property type="term" value="P:iron-sulfur cluster assembly"/>
    <property type="evidence" value="ECO:0007669"/>
    <property type="project" value="TreeGrafter"/>
</dbReference>
<dbReference type="InterPro" id="IPR045179">
    <property type="entry name" value="YgfZ/GcvT"/>
</dbReference>
<evidence type="ECO:0000256" key="1">
    <source>
        <dbReference type="ARBA" id="ARBA00022946"/>
    </source>
</evidence>
<evidence type="ECO:0000313" key="3">
    <source>
        <dbReference type="EMBL" id="RAV33907.1"/>
    </source>
</evidence>
<protein>
    <submittedName>
        <fullName evidence="3">Folate-binding protein</fullName>
    </submittedName>
</protein>
<dbReference type="EMBL" id="PHQP01000039">
    <property type="protein sequence ID" value="RAV33907.1"/>
    <property type="molecule type" value="Genomic_DNA"/>
</dbReference>
<dbReference type="InterPro" id="IPR027266">
    <property type="entry name" value="TrmE/GcvT-like"/>
</dbReference>
<sequence>MLAHVPGASALDGTVAAEASGDAEALQRPTAWHYGDPLGEQAKWENGRIGLVDQWDRRALEVAGPEASAWLNNLISQKVDAIGQGEYTEALILDGQGHVEHYLRVLAVDGPEGLRLILDTPATRAEELTDHLRRMIFWAQVEVNPLKAAPLSAVFPAGCLGTAPGPRAGGRASLREVLSEAKLAELPPVARAWSAEALDVAVDFWALRFLGAVPVLDLWSPREQFAATWDALTRPGSDTRGALPLGAMAYQALRIGGREPQIDTDLDARTIPHEVPLFLGSGALSGATQKAVAEEGPAPAAAVHLNKGCYRGQETVSRVHNLGRSPRVLVQLQVDGSQERLPSVGAEVRAANRVVGRIGSVVYDATYGPIALALVKRAVIDRLATDPGAVPPLVADGIDVAVDSTDIHRDTAAQPGRRAVAKLRGISPR</sequence>
<dbReference type="NCBIfam" id="TIGR03317">
    <property type="entry name" value="ygfZ_signature"/>
    <property type="match status" value="1"/>
</dbReference>
<dbReference type="Gene3D" id="3.30.1360.120">
    <property type="entry name" value="Probable tRNA modification gtpase trme, domain 1"/>
    <property type="match status" value="1"/>
</dbReference>
<name>A0A364VB94_9CORY</name>
<evidence type="ECO:0000259" key="2">
    <source>
        <dbReference type="Pfam" id="PF01571"/>
    </source>
</evidence>
<dbReference type="InterPro" id="IPR017703">
    <property type="entry name" value="YgfZ/GCV_T_CS"/>
</dbReference>
<organism evidence="3 4">
    <name type="scientific">Corynebacterium heidelbergense</name>
    <dbReference type="NCBI Taxonomy" id="2055947"/>
    <lineage>
        <taxon>Bacteria</taxon>
        <taxon>Bacillati</taxon>
        <taxon>Actinomycetota</taxon>
        <taxon>Actinomycetes</taxon>
        <taxon>Mycobacteriales</taxon>
        <taxon>Corynebacteriaceae</taxon>
        <taxon>Corynebacterium</taxon>
    </lineage>
</organism>
<keyword evidence="1" id="KW-0809">Transit peptide</keyword>
<reference evidence="3 4" key="1">
    <citation type="journal article" date="2018" name="Syst. Appl. Microbiol.">
        <title>Corynebacterium heidelbergense sp. nov., isolated from the preen glands of Egyptian geese (Alopochen aegyptiacus).</title>
        <authorList>
            <person name="Braun M.S."/>
            <person name="Wang E."/>
            <person name="Zimmermann S."/>
            <person name="Wink M."/>
        </authorList>
    </citation>
    <scope>NUCLEOTIDE SEQUENCE [LARGE SCALE GENOMIC DNA]</scope>
    <source>
        <strain evidence="3 4">DSM 104638</strain>
    </source>
</reference>
<dbReference type="OrthoDB" id="9796287at2"/>
<comment type="caution">
    <text evidence="3">The sequence shown here is derived from an EMBL/GenBank/DDBJ whole genome shotgun (WGS) entry which is preliminary data.</text>
</comment>
<dbReference type="InterPro" id="IPR006222">
    <property type="entry name" value="GCVT_N"/>
</dbReference>
<dbReference type="AlphaFoldDB" id="A0A364VB94"/>
<evidence type="ECO:0000313" key="4">
    <source>
        <dbReference type="Proteomes" id="UP000251047"/>
    </source>
</evidence>
<dbReference type="PANTHER" id="PTHR22602">
    <property type="entry name" value="TRANSFERASE CAF17, MITOCHONDRIAL-RELATED"/>
    <property type="match status" value="1"/>
</dbReference>
<dbReference type="SUPFAM" id="SSF103025">
    <property type="entry name" value="Folate-binding domain"/>
    <property type="match status" value="1"/>
</dbReference>
<dbReference type="Proteomes" id="UP000251047">
    <property type="component" value="Unassembled WGS sequence"/>
</dbReference>